<dbReference type="OrthoDB" id="4330117at2759"/>
<dbReference type="InterPro" id="IPR036864">
    <property type="entry name" value="Zn2-C6_fun-type_DNA-bd_sf"/>
</dbReference>
<dbReference type="EMBL" id="ML736266">
    <property type="protein sequence ID" value="KAE8375176.1"/>
    <property type="molecule type" value="Genomic_DNA"/>
</dbReference>
<gene>
    <name evidence="10" type="ORF">BDV26DRAFT_21671</name>
</gene>
<reference evidence="10 11" key="1">
    <citation type="submission" date="2019-04" db="EMBL/GenBank/DDBJ databases">
        <title>Friends and foes A comparative genomics studyof 23 Aspergillus species from section Flavi.</title>
        <authorList>
            <consortium name="DOE Joint Genome Institute"/>
            <person name="Kjaerbolling I."/>
            <person name="Vesth T."/>
            <person name="Frisvad J.C."/>
            <person name="Nybo J.L."/>
            <person name="Theobald S."/>
            <person name="Kildgaard S."/>
            <person name="Isbrandt T."/>
            <person name="Kuo A."/>
            <person name="Sato A."/>
            <person name="Lyhne E.K."/>
            <person name="Kogle M.E."/>
            <person name="Wiebenga A."/>
            <person name="Kun R.S."/>
            <person name="Lubbers R.J."/>
            <person name="Makela M.R."/>
            <person name="Barry K."/>
            <person name="Chovatia M."/>
            <person name="Clum A."/>
            <person name="Daum C."/>
            <person name="Haridas S."/>
            <person name="He G."/>
            <person name="LaButti K."/>
            <person name="Lipzen A."/>
            <person name="Mondo S."/>
            <person name="Riley R."/>
            <person name="Salamov A."/>
            <person name="Simmons B.A."/>
            <person name="Magnuson J.K."/>
            <person name="Henrissat B."/>
            <person name="Mortensen U.H."/>
            <person name="Larsen T.O."/>
            <person name="Devries R.P."/>
            <person name="Grigoriev I.V."/>
            <person name="Machida M."/>
            <person name="Baker S.E."/>
            <person name="Andersen M.R."/>
        </authorList>
    </citation>
    <scope>NUCLEOTIDE SEQUENCE [LARGE SCALE GENOMIC DNA]</scope>
    <source>
        <strain evidence="10 11">IBT 29228</strain>
    </source>
</reference>
<organism evidence="10 11">
    <name type="scientific">Aspergillus bertholletiae</name>
    <dbReference type="NCBI Taxonomy" id="1226010"/>
    <lineage>
        <taxon>Eukaryota</taxon>
        <taxon>Fungi</taxon>
        <taxon>Dikarya</taxon>
        <taxon>Ascomycota</taxon>
        <taxon>Pezizomycotina</taxon>
        <taxon>Eurotiomycetes</taxon>
        <taxon>Eurotiomycetidae</taxon>
        <taxon>Eurotiales</taxon>
        <taxon>Aspergillaceae</taxon>
        <taxon>Aspergillus</taxon>
        <taxon>Aspergillus subgen. Circumdati</taxon>
    </lineage>
</organism>
<evidence type="ECO:0000256" key="2">
    <source>
        <dbReference type="ARBA" id="ARBA00023015"/>
    </source>
</evidence>
<dbReference type="Proteomes" id="UP000326198">
    <property type="component" value="Unassembled WGS sequence"/>
</dbReference>
<evidence type="ECO:0000256" key="1">
    <source>
        <dbReference type="ARBA" id="ARBA00022833"/>
    </source>
</evidence>
<dbReference type="GO" id="GO:0003677">
    <property type="term" value="F:DNA binding"/>
    <property type="evidence" value="ECO:0007669"/>
    <property type="project" value="UniProtKB-KW"/>
</dbReference>
<feature type="compositionally biased region" description="Polar residues" evidence="8">
    <location>
        <begin position="79"/>
        <end position="92"/>
    </location>
</feature>
<dbReference type="Gene3D" id="4.10.240.10">
    <property type="entry name" value="Zn(2)-C6 fungal-type DNA-binding domain"/>
    <property type="match status" value="1"/>
</dbReference>
<feature type="region of interest" description="Disordered" evidence="8">
    <location>
        <begin position="1"/>
        <end position="26"/>
    </location>
</feature>
<dbReference type="PROSITE" id="PS00463">
    <property type="entry name" value="ZN2_CY6_FUNGAL_1"/>
    <property type="match status" value="1"/>
</dbReference>
<dbReference type="GO" id="GO:0000981">
    <property type="term" value="F:DNA-binding transcription factor activity, RNA polymerase II-specific"/>
    <property type="evidence" value="ECO:0007669"/>
    <property type="project" value="InterPro"/>
</dbReference>
<feature type="region of interest" description="Disordered" evidence="8">
    <location>
        <begin position="73"/>
        <end position="135"/>
    </location>
</feature>
<evidence type="ECO:0000256" key="6">
    <source>
        <dbReference type="ARBA" id="ARBA00040261"/>
    </source>
</evidence>
<dbReference type="InterPro" id="IPR051439">
    <property type="entry name" value="XlnR/Xlr1"/>
</dbReference>
<evidence type="ECO:0000256" key="7">
    <source>
        <dbReference type="ARBA" id="ARBA00041954"/>
    </source>
</evidence>
<feature type="compositionally biased region" description="Polar residues" evidence="8">
    <location>
        <begin position="121"/>
        <end position="135"/>
    </location>
</feature>
<evidence type="ECO:0000259" key="9">
    <source>
        <dbReference type="PROSITE" id="PS50048"/>
    </source>
</evidence>
<dbReference type="InterPro" id="IPR001138">
    <property type="entry name" value="Zn2Cys6_DnaBD"/>
</dbReference>
<sequence>MVSSSEVPSHLSTSWKATDAPSRRSSPRLCSACDACRQSRVKCTGGNPCQRCGNNGASCHYSVSLRNGRLKANRVQKPAAQSSPPYSGTPTSRHGRGSSRDLHLNDSLSTNTNPTPNPNTISAPQSVSNDSLSSCENNPSLAGPYFATGLNHSSLLQVSHDMNMHHPFSTLTDSTPSNLVLSSDMLLGIGLGTGSSTDEEWSSPTGISSLNLPPNSLDFGSRPRSARCTCMRAQLLCIAELSGAQDDIENMVLGSILELSRHTCEQIRQELSCTLCTKDSVRLIITMVALQHLTNLFCRVAKNGAWYVSNARLGLGSFRLSEEEDRAHKSLLVASSLGYVDSILDLLGSSVREFQYAEIMQQKTGETTTETGRSNLKWIMETVSRLRSQVQTMIKVVGGLDWGRTTSGVQQG</sequence>
<dbReference type="PANTHER" id="PTHR47663:SF1">
    <property type="entry name" value="XYLANOLYTIC TRANSCRIPTIONAL ACTIVATOR XLNR-RELATED"/>
    <property type="match status" value="1"/>
</dbReference>
<evidence type="ECO:0000256" key="8">
    <source>
        <dbReference type="SAM" id="MobiDB-lite"/>
    </source>
</evidence>
<evidence type="ECO:0000256" key="4">
    <source>
        <dbReference type="ARBA" id="ARBA00023163"/>
    </source>
</evidence>
<feature type="compositionally biased region" description="Low complexity" evidence="8">
    <location>
        <begin position="110"/>
        <end position="120"/>
    </location>
</feature>
<dbReference type="SMART" id="SM00066">
    <property type="entry name" value="GAL4"/>
    <property type="match status" value="1"/>
</dbReference>
<dbReference type="GO" id="GO:0008270">
    <property type="term" value="F:zinc ion binding"/>
    <property type="evidence" value="ECO:0007669"/>
    <property type="project" value="InterPro"/>
</dbReference>
<keyword evidence="4" id="KW-0804">Transcription</keyword>
<keyword evidence="1" id="KW-0862">Zinc</keyword>
<evidence type="ECO:0000256" key="3">
    <source>
        <dbReference type="ARBA" id="ARBA00023125"/>
    </source>
</evidence>
<feature type="compositionally biased region" description="Polar residues" evidence="8">
    <location>
        <begin position="1"/>
        <end position="16"/>
    </location>
</feature>
<dbReference type="AlphaFoldDB" id="A0A5N7B0N3"/>
<dbReference type="SUPFAM" id="SSF57701">
    <property type="entry name" value="Zn2/Cys6 DNA-binding domain"/>
    <property type="match status" value="1"/>
</dbReference>
<protein>
    <recommendedName>
        <fullName evidence="6">Xylanolytic transcriptional activator xlnR</fullName>
    </recommendedName>
    <alternativeName>
        <fullName evidence="7">Xylanase regulator</fullName>
    </alternativeName>
</protein>
<evidence type="ECO:0000313" key="11">
    <source>
        <dbReference type="Proteomes" id="UP000326198"/>
    </source>
</evidence>
<dbReference type="Pfam" id="PF00172">
    <property type="entry name" value="Zn_clus"/>
    <property type="match status" value="1"/>
</dbReference>
<keyword evidence="11" id="KW-1185">Reference proteome</keyword>
<feature type="domain" description="Zn(2)-C6 fungal-type" evidence="9">
    <location>
        <begin position="32"/>
        <end position="61"/>
    </location>
</feature>
<keyword evidence="5" id="KW-0539">Nucleus</keyword>
<dbReference type="PANTHER" id="PTHR47663">
    <property type="entry name" value="XYLANOLYTIC TRANSCRIPTIONAL ACTIVATOR XLNR-RELATED"/>
    <property type="match status" value="1"/>
</dbReference>
<evidence type="ECO:0000256" key="5">
    <source>
        <dbReference type="ARBA" id="ARBA00023242"/>
    </source>
</evidence>
<keyword evidence="2" id="KW-0805">Transcription regulation</keyword>
<proteinExistence type="predicted"/>
<name>A0A5N7B0N3_9EURO</name>
<dbReference type="GO" id="GO:0009893">
    <property type="term" value="P:positive regulation of metabolic process"/>
    <property type="evidence" value="ECO:0007669"/>
    <property type="project" value="UniProtKB-ARBA"/>
</dbReference>
<dbReference type="PROSITE" id="PS50048">
    <property type="entry name" value="ZN2_CY6_FUNGAL_2"/>
    <property type="match status" value="1"/>
</dbReference>
<dbReference type="CDD" id="cd00067">
    <property type="entry name" value="GAL4"/>
    <property type="match status" value="1"/>
</dbReference>
<evidence type="ECO:0000313" key="10">
    <source>
        <dbReference type="EMBL" id="KAE8375176.1"/>
    </source>
</evidence>
<accession>A0A5N7B0N3</accession>
<keyword evidence="3" id="KW-0238">DNA-binding</keyword>